<dbReference type="SUPFAM" id="SSF88697">
    <property type="entry name" value="PUA domain-like"/>
    <property type="match status" value="1"/>
</dbReference>
<dbReference type="KEGG" id="cgrn:4412665_01040"/>
<evidence type="ECO:0000256" key="5">
    <source>
        <dbReference type="ARBA" id="ARBA00022490"/>
    </source>
</evidence>
<dbReference type="Proteomes" id="UP000215332">
    <property type="component" value="Chromosome 1"/>
</dbReference>
<dbReference type="InterPro" id="IPR015947">
    <property type="entry name" value="PUA-like_sf"/>
</dbReference>
<keyword evidence="6 12" id="KW-0698">rRNA processing</keyword>
<name>A0A239WK08_9ACTN</name>
<proteinExistence type="inferred from homology"/>
<evidence type="ECO:0000313" key="15">
    <source>
        <dbReference type="EMBL" id="SNV33954.1"/>
    </source>
</evidence>
<dbReference type="GO" id="GO:0070042">
    <property type="term" value="F:rRNA (uridine-N3-)-methyltransferase activity"/>
    <property type="evidence" value="ECO:0007669"/>
    <property type="project" value="TreeGrafter"/>
</dbReference>
<dbReference type="Gene3D" id="2.40.240.20">
    <property type="entry name" value="Hypothetical PUA domain-like, domain 1"/>
    <property type="match status" value="1"/>
</dbReference>
<dbReference type="SUPFAM" id="SSF75217">
    <property type="entry name" value="alpha/beta knot"/>
    <property type="match status" value="1"/>
</dbReference>
<organism evidence="15 16">
    <name type="scientific">Cutibacterium granulosum</name>
    <dbReference type="NCBI Taxonomy" id="33011"/>
    <lineage>
        <taxon>Bacteria</taxon>
        <taxon>Bacillati</taxon>
        <taxon>Actinomycetota</taxon>
        <taxon>Actinomycetes</taxon>
        <taxon>Propionibacteriales</taxon>
        <taxon>Propionibacteriaceae</taxon>
        <taxon>Cutibacterium</taxon>
    </lineage>
</organism>
<evidence type="ECO:0000256" key="4">
    <source>
        <dbReference type="ARBA" id="ARBA00013673"/>
    </source>
</evidence>
<dbReference type="AlphaFoldDB" id="A0A239WK08"/>
<dbReference type="NCBIfam" id="TIGR00046">
    <property type="entry name" value="RsmE family RNA methyltransferase"/>
    <property type="match status" value="1"/>
</dbReference>
<dbReference type="InterPro" id="IPR046887">
    <property type="entry name" value="RsmE_PUA-like"/>
</dbReference>
<comment type="subcellular location">
    <subcellularLocation>
        <location evidence="1 12">Cytoplasm</location>
    </subcellularLocation>
</comment>
<dbReference type="Pfam" id="PF04452">
    <property type="entry name" value="Methyltrans_RNA"/>
    <property type="match status" value="1"/>
</dbReference>
<sequence length="249" mass="26500">MSDACFIADLGPATSGDQPPAVGDLVEITGSEAHHAAVVRRIEVGESVLVTNGQGLAVRGPVVGVAKRCVQVRVAETLRSAEHAHRWVAVQALAKGDRADRAVETLTEMGADEIIAWQASRSISRWSVDKRDKGVAKWQATAREATKQSRRLTIPPVRFATTRQICQRIRKTERTFVLHESAETTVDPSQIPAGGEVMFIVGPEGGISPDELDAFVDAGALPILVSDGVLRTSTAGVVGLAQLRILAGD</sequence>
<evidence type="ECO:0000256" key="8">
    <source>
        <dbReference type="ARBA" id="ARBA00022679"/>
    </source>
</evidence>
<dbReference type="CDD" id="cd18084">
    <property type="entry name" value="RsmE-like"/>
    <property type="match status" value="1"/>
</dbReference>
<dbReference type="InterPro" id="IPR006700">
    <property type="entry name" value="RsmE"/>
</dbReference>
<comment type="catalytic activity">
    <reaction evidence="11 12">
        <text>uridine(1498) in 16S rRNA + S-adenosyl-L-methionine = N(3)-methyluridine(1498) in 16S rRNA + S-adenosyl-L-homocysteine + H(+)</text>
        <dbReference type="Rhea" id="RHEA:42920"/>
        <dbReference type="Rhea" id="RHEA-COMP:10283"/>
        <dbReference type="Rhea" id="RHEA-COMP:10284"/>
        <dbReference type="ChEBI" id="CHEBI:15378"/>
        <dbReference type="ChEBI" id="CHEBI:57856"/>
        <dbReference type="ChEBI" id="CHEBI:59789"/>
        <dbReference type="ChEBI" id="CHEBI:65315"/>
        <dbReference type="ChEBI" id="CHEBI:74502"/>
        <dbReference type="EC" id="2.1.1.193"/>
    </reaction>
</comment>
<dbReference type="EMBL" id="LT906441">
    <property type="protein sequence ID" value="SNV33954.1"/>
    <property type="molecule type" value="Genomic_DNA"/>
</dbReference>
<comment type="similarity">
    <text evidence="2 12">Belongs to the RNA methyltransferase RsmE family.</text>
</comment>
<keyword evidence="7 12" id="KW-0489">Methyltransferase</keyword>
<dbReference type="RefSeq" id="WP_021105379.1">
    <property type="nucleotide sequence ID" value="NZ_LT906441.1"/>
</dbReference>
<evidence type="ECO:0000256" key="3">
    <source>
        <dbReference type="ARBA" id="ARBA00012328"/>
    </source>
</evidence>
<dbReference type="Pfam" id="PF20260">
    <property type="entry name" value="PUA_4"/>
    <property type="match status" value="1"/>
</dbReference>
<accession>A0A239WK08</accession>
<dbReference type="InterPro" id="IPR029026">
    <property type="entry name" value="tRNA_m1G_MTases_N"/>
</dbReference>
<dbReference type="EC" id="2.1.1.193" evidence="3 12"/>
<evidence type="ECO:0000256" key="11">
    <source>
        <dbReference type="ARBA" id="ARBA00047944"/>
    </source>
</evidence>
<evidence type="ECO:0000259" key="14">
    <source>
        <dbReference type="Pfam" id="PF20260"/>
    </source>
</evidence>
<dbReference type="NCBIfam" id="NF008693">
    <property type="entry name" value="PRK11713.2-3"/>
    <property type="match status" value="1"/>
</dbReference>
<evidence type="ECO:0000256" key="6">
    <source>
        <dbReference type="ARBA" id="ARBA00022552"/>
    </source>
</evidence>
<evidence type="ECO:0000256" key="1">
    <source>
        <dbReference type="ARBA" id="ARBA00004496"/>
    </source>
</evidence>
<evidence type="ECO:0000313" key="16">
    <source>
        <dbReference type="Proteomes" id="UP000215332"/>
    </source>
</evidence>
<evidence type="ECO:0000256" key="2">
    <source>
        <dbReference type="ARBA" id="ARBA00005528"/>
    </source>
</evidence>
<evidence type="ECO:0000256" key="10">
    <source>
        <dbReference type="ARBA" id="ARBA00025699"/>
    </source>
</evidence>
<dbReference type="GO" id="GO:0005737">
    <property type="term" value="C:cytoplasm"/>
    <property type="evidence" value="ECO:0007669"/>
    <property type="project" value="UniProtKB-SubCell"/>
</dbReference>
<feature type="domain" description="Ribosomal RNA small subunit methyltransferase E PUA-like" evidence="14">
    <location>
        <begin position="28"/>
        <end position="72"/>
    </location>
</feature>
<comment type="function">
    <text evidence="10 12">Specifically methylates the N3 position of the uracil ring of uridine 1498 (m3U1498) in 16S rRNA. Acts on the fully assembled 30S ribosomal subunit.</text>
</comment>
<dbReference type="eggNOG" id="COG1385">
    <property type="taxonomic scope" value="Bacteria"/>
</dbReference>
<dbReference type="PIRSF" id="PIRSF015601">
    <property type="entry name" value="MTase_slr0722"/>
    <property type="match status" value="1"/>
</dbReference>
<protein>
    <recommendedName>
        <fullName evidence="4 12">Ribosomal RNA small subunit methyltransferase E</fullName>
        <ecNumber evidence="3 12">2.1.1.193</ecNumber>
    </recommendedName>
</protein>
<dbReference type="PANTHER" id="PTHR30027:SF3">
    <property type="entry name" value="16S RRNA (URACIL(1498)-N(3))-METHYLTRANSFERASE"/>
    <property type="match status" value="1"/>
</dbReference>
<feature type="domain" description="Ribosomal RNA small subunit methyltransferase E methyltransferase" evidence="13">
    <location>
        <begin position="87"/>
        <end position="242"/>
    </location>
</feature>
<gene>
    <name evidence="15" type="primary">rsmE</name>
    <name evidence="15" type="ORF">SAMEA4412665_01040</name>
</gene>
<reference evidence="15 16" key="1">
    <citation type="submission" date="2017-06" db="EMBL/GenBank/DDBJ databases">
        <authorList>
            <consortium name="Pathogen Informatics"/>
        </authorList>
    </citation>
    <scope>NUCLEOTIDE SEQUENCE [LARGE SCALE GENOMIC DNA]</scope>
    <source>
        <strain evidence="15 16">NCTC11865</strain>
    </source>
</reference>
<keyword evidence="9 12" id="KW-0949">S-adenosyl-L-methionine</keyword>
<dbReference type="InterPro" id="IPR029028">
    <property type="entry name" value="Alpha/beta_knot_MTases"/>
</dbReference>
<evidence type="ECO:0000256" key="7">
    <source>
        <dbReference type="ARBA" id="ARBA00022603"/>
    </source>
</evidence>
<evidence type="ECO:0000256" key="12">
    <source>
        <dbReference type="PIRNR" id="PIRNR015601"/>
    </source>
</evidence>
<dbReference type="GO" id="GO:0070475">
    <property type="term" value="P:rRNA base methylation"/>
    <property type="evidence" value="ECO:0007669"/>
    <property type="project" value="TreeGrafter"/>
</dbReference>
<evidence type="ECO:0000259" key="13">
    <source>
        <dbReference type="Pfam" id="PF04452"/>
    </source>
</evidence>
<dbReference type="PANTHER" id="PTHR30027">
    <property type="entry name" value="RIBOSOMAL RNA SMALL SUBUNIT METHYLTRANSFERASE E"/>
    <property type="match status" value="1"/>
</dbReference>
<dbReference type="InterPro" id="IPR046886">
    <property type="entry name" value="RsmE_MTase_dom"/>
</dbReference>
<dbReference type="Gene3D" id="3.40.1280.10">
    <property type="match status" value="1"/>
</dbReference>
<evidence type="ECO:0000256" key="9">
    <source>
        <dbReference type="ARBA" id="ARBA00022691"/>
    </source>
</evidence>
<keyword evidence="8 12" id="KW-0808">Transferase</keyword>
<keyword evidence="5 12" id="KW-0963">Cytoplasm</keyword>